<evidence type="ECO:0000256" key="6">
    <source>
        <dbReference type="ARBA" id="ARBA00023136"/>
    </source>
</evidence>
<evidence type="ECO:0000256" key="3">
    <source>
        <dbReference type="ARBA" id="ARBA00022475"/>
    </source>
</evidence>
<dbReference type="PANTHER" id="PTHR43005:SF1">
    <property type="entry name" value="SPERMIDINE_PUTRESCINE TRANSPORT SYSTEM PERMEASE PROTEIN"/>
    <property type="match status" value="1"/>
</dbReference>
<dbReference type="AlphaFoldDB" id="A0AAU7V7X3"/>
<dbReference type="CDD" id="cd06261">
    <property type="entry name" value="TM_PBP2"/>
    <property type="match status" value="1"/>
</dbReference>
<evidence type="ECO:0000256" key="7">
    <source>
        <dbReference type="RuleBase" id="RU363032"/>
    </source>
</evidence>
<organism evidence="9">
    <name type="scientific">Scrofimicrobium appendicitidis</name>
    <dbReference type="NCBI Taxonomy" id="3079930"/>
    <lineage>
        <taxon>Bacteria</taxon>
        <taxon>Bacillati</taxon>
        <taxon>Actinomycetota</taxon>
        <taxon>Actinomycetes</taxon>
        <taxon>Actinomycetales</taxon>
        <taxon>Actinomycetaceae</taxon>
        <taxon>Scrofimicrobium</taxon>
    </lineage>
</organism>
<dbReference type="InterPro" id="IPR000515">
    <property type="entry name" value="MetI-like"/>
</dbReference>
<dbReference type="Pfam" id="PF00528">
    <property type="entry name" value="BPD_transp_1"/>
    <property type="match status" value="1"/>
</dbReference>
<keyword evidence="3" id="KW-1003">Cell membrane</keyword>
<keyword evidence="6 7" id="KW-0472">Membrane</keyword>
<feature type="transmembrane region" description="Helical" evidence="7">
    <location>
        <begin position="85"/>
        <end position="109"/>
    </location>
</feature>
<evidence type="ECO:0000259" key="8">
    <source>
        <dbReference type="PROSITE" id="PS50928"/>
    </source>
</evidence>
<accession>A0AAU7V7X3</accession>
<feature type="transmembrane region" description="Helical" evidence="7">
    <location>
        <begin position="162"/>
        <end position="183"/>
    </location>
</feature>
<dbReference type="GO" id="GO:0005886">
    <property type="term" value="C:plasma membrane"/>
    <property type="evidence" value="ECO:0007669"/>
    <property type="project" value="UniProtKB-SubCell"/>
</dbReference>
<keyword evidence="5 7" id="KW-1133">Transmembrane helix</keyword>
<reference evidence="9" key="1">
    <citation type="submission" date="2023-11" db="EMBL/GenBank/DDBJ databases">
        <title>Scrofimicrobium hongkongense sp. nov., isolated from a patient with peritonitis.</title>
        <authorList>
            <person name="Lao H.Y."/>
            <person name="Wong A.Y.P."/>
            <person name="Ng T.L."/>
            <person name="Wong R.Y.L."/>
            <person name="Yau M.C.Y."/>
            <person name="Lam J.Y.W."/>
            <person name="Siu G.K.H."/>
        </authorList>
    </citation>
    <scope>NUCLEOTIDE SEQUENCE</scope>
    <source>
        <strain evidence="9">R131</strain>
    </source>
</reference>
<protein>
    <submittedName>
        <fullName evidence="9">Sugar ABC transporter permease</fullName>
    </submittedName>
</protein>
<proteinExistence type="inferred from homology"/>
<evidence type="ECO:0000256" key="5">
    <source>
        <dbReference type="ARBA" id="ARBA00022989"/>
    </source>
</evidence>
<dbReference type="SUPFAM" id="SSF161098">
    <property type="entry name" value="MetI-like"/>
    <property type="match status" value="1"/>
</dbReference>
<feature type="transmembrane region" description="Helical" evidence="7">
    <location>
        <begin position="277"/>
        <end position="299"/>
    </location>
</feature>
<evidence type="ECO:0000256" key="4">
    <source>
        <dbReference type="ARBA" id="ARBA00022692"/>
    </source>
</evidence>
<dbReference type="EMBL" id="CP138335">
    <property type="protein sequence ID" value="XBW08108.1"/>
    <property type="molecule type" value="Genomic_DNA"/>
</dbReference>
<feature type="domain" description="ABC transmembrane type-1" evidence="8">
    <location>
        <begin position="84"/>
        <end position="298"/>
    </location>
</feature>
<dbReference type="Gene3D" id="1.10.3720.10">
    <property type="entry name" value="MetI-like"/>
    <property type="match status" value="1"/>
</dbReference>
<dbReference type="GO" id="GO:0055085">
    <property type="term" value="P:transmembrane transport"/>
    <property type="evidence" value="ECO:0007669"/>
    <property type="project" value="InterPro"/>
</dbReference>
<comment type="similarity">
    <text evidence="7">Belongs to the binding-protein-dependent transport system permease family.</text>
</comment>
<evidence type="ECO:0000313" key="9">
    <source>
        <dbReference type="EMBL" id="XBW08108.1"/>
    </source>
</evidence>
<keyword evidence="4 7" id="KW-0812">Transmembrane</keyword>
<dbReference type="KEGG" id="sapp:SAC06_00680"/>
<dbReference type="PROSITE" id="PS50928">
    <property type="entry name" value="ABC_TM1"/>
    <property type="match status" value="1"/>
</dbReference>
<name>A0AAU7V7X3_9ACTO</name>
<feature type="transmembrane region" description="Helical" evidence="7">
    <location>
        <begin position="21"/>
        <end position="44"/>
    </location>
</feature>
<feature type="transmembrane region" description="Helical" evidence="7">
    <location>
        <begin position="121"/>
        <end position="142"/>
    </location>
</feature>
<gene>
    <name evidence="9" type="ORF">SAC06_00680</name>
</gene>
<sequence>MAKKRRQRQPQAANASSKTRRLGLALAAPALIYIAIFLAFPLLYNLYLSVADASGANLVSGNLHLNGVENYRVILQDPAFWHSALLSLIFTVSCLVFQYIIGFALALFFRRPFMGNGPIRALLLVGWILPPVVTATAFRWMFDADYGVLNYLMQSMGLIDEPIRWLSQGATAMIAVIVANLWVGIPFNMLLLLSGLHLIDDTLYEAASVDGASPWRQFWSITFPLMRPVTVSVVLLGVINTYKVFDLIYVMTKGGPVDATTTLPIYTYLRTFSFFEFGQGSAASVLTLILPITLSYFYVKSLNEEER</sequence>
<evidence type="ECO:0000256" key="2">
    <source>
        <dbReference type="ARBA" id="ARBA00022448"/>
    </source>
</evidence>
<dbReference type="InterPro" id="IPR035906">
    <property type="entry name" value="MetI-like_sf"/>
</dbReference>
<feature type="transmembrane region" description="Helical" evidence="7">
    <location>
        <begin position="225"/>
        <end position="245"/>
    </location>
</feature>
<evidence type="ECO:0000256" key="1">
    <source>
        <dbReference type="ARBA" id="ARBA00004651"/>
    </source>
</evidence>
<comment type="subcellular location">
    <subcellularLocation>
        <location evidence="1 7">Cell membrane</location>
        <topology evidence="1 7">Multi-pass membrane protein</topology>
    </subcellularLocation>
</comment>
<dbReference type="PANTHER" id="PTHR43005">
    <property type="entry name" value="BLR7065 PROTEIN"/>
    <property type="match status" value="1"/>
</dbReference>
<keyword evidence="2 7" id="KW-0813">Transport</keyword>